<dbReference type="SUPFAM" id="SSF52283">
    <property type="entry name" value="Formate/glycerate dehydrogenase catalytic domain-like"/>
    <property type="match status" value="1"/>
</dbReference>
<evidence type="ECO:0000313" key="10">
    <source>
        <dbReference type="Proteomes" id="UP000189661"/>
    </source>
</evidence>
<evidence type="ECO:0000256" key="2">
    <source>
        <dbReference type="ARBA" id="ARBA00005689"/>
    </source>
</evidence>
<dbReference type="Gene3D" id="3.40.50.720">
    <property type="entry name" value="NAD(P)-binding Rossmann-like Domain"/>
    <property type="match status" value="2"/>
</dbReference>
<evidence type="ECO:0000313" key="9">
    <source>
        <dbReference type="EMBL" id="AQU79372.1"/>
    </source>
</evidence>
<keyword evidence="4 6" id="KW-0560">Oxidoreductase</keyword>
<name>A0ABM6ISP1_9BACL</name>
<keyword evidence="10" id="KW-1185">Reference proteome</keyword>
<evidence type="ECO:0000259" key="8">
    <source>
        <dbReference type="SMART" id="SM01003"/>
    </source>
</evidence>
<evidence type="ECO:0000256" key="6">
    <source>
        <dbReference type="PIRNR" id="PIRNR000183"/>
    </source>
</evidence>
<dbReference type="SMART" id="SM01003">
    <property type="entry name" value="AlaDh_PNT_N"/>
    <property type="match status" value="1"/>
</dbReference>
<evidence type="ECO:0000256" key="3">
    <source>
        <dbReference type="ARBA" id="ARBA00012897"/>
    </source>
</evidence>
<dbReference type="Pfam" id="PF01262">
    <property type="entry name" value="AlaDh_PNT_C"/>
    <property type="match status" value="1"/>
</dbReference>
<dbReference type="NCBIfam" id="TIGR00518">
    <property type="entry name" value="alaDH"/>
    <property type="match status" value="1"/>
</dbReference>
<evidence type="ECO:0000256" key="5">
    <source>
        <dbReference type="ARBA" id="ARBA00023027"/>
    </source>
</evidence>
<dbReference type="InterPro" id="IPR008143">
    <property type="entry name" value="Ala_DH/PNT_CS2"/>
</dbReference>
<dbReference type="SUPFAM" id="SSF51735">
    <property type="entry name" value="NAD(P)-binding Rossmann-fold domains"/>
    <property type="match status" value="1"/>
</dbReference>
<gene>
    <name evidence="9" type="ORF">AJGP001_08905</name>
</gene>
<dbReference type="CDD" id="cd05305">
    <property type="entry name" value="L-AlaDH"/>
    <property type="match status" value="1"/>
</dbReference>
<dbReference type="PANTHER" id="PTHR42795:SF1">
    <property type="entry name" value="ALANINE DEHYDROGENASE"/>
    <property type="match status" value="1"/>
</dbReference>
<feature type="domain" description="Alanine dehydrogenase/pyridine nucleotide transhydrogenase NAD(H)-binding" evidence="7">
    <location>
        <begin position="147"/>
        <end position="296"/>
    </location>
</feature>
<dbReference type="PANTHER" id="PTHR42795">
    <property type="entry name" value="ALANINE DEHYDROGENASE"/>
    <property type="match status" value="1"/>
</dbReference>
<dbReference type="EC" id="1.4.1.1" evidence="3 6"/>
<dbReference type="EMBL" id="CP019401">
    <property type="protein sequence ID" value="AQU79372.1"/>
    <property type="molecule type" value="Genomic_DNA"/>
</dbReference>
<proteinExistence type="inferred from homology"/>
<comment type="similarity">
    <text evidence="2 6">Belongs to the AlaDH/PNT family.</text>
</comment>
<dbReference type="InterPro" id="IPR008141">
    <property type="entry name" value="Ala_DH"/>
</dbReference>
<organism evidence="9 10">
    <name type="scientific">Planococcus faecalis</name>
    <dbReference type="NCBI Taxonomy" id="1598147"/>
    <lineage>
        <taxon>Bacteria</taxon>
        <taxon>Bacillati</taxon>
        <taxon>Bacillota</taxon>
        <taxon>Bacilli</taxon>
        <taxon>Bacillales</taxon>
        <taxon>Caryophanaceae</taxon>
        <taxon>Planococcus</taxon>
    </lineage>
</organism>
<sequence length="376" mass="39594">MIIGIPKEIKNNESRVAITPAGADAFVRAGHQVIIETGAGLGSSFTDADYIATGAQMVDTAQEAWSAEMVMKVKEPVASEYHYFRQDLVLFTYLHLAAEPALTQALVDSKVTAIAYETVSVNRTLPLLTPMSEVAGRMAAQVGAQFLEKIYGGKGILLSGVPGVQRGKVTIIGGGVAGTNAAKMAIGLGAQVTIIDLSPERLRQLDDIFGTDVTTLISNPFNIAQAVKESDLVIGAVLIPGSKAPKLVTEEMVQSMNPGSVIVDIAIDQGGIFETTDRISTHDDPTYVKHEVVHYAVANMPGAVPRTSTIALTNVTVGYALQMANKGVQKAVAENPALKLGVNTANGHVTYEAVAKDLGFTFVSVDEALVQSTSSI</sequence>
<keyword evidence="5 6" id="KW-0520">NAD</keyword>
<dbReference type="RefSeq" id="WP_058385327.1">
    <property type="nucleotide sequence ID" value="NZ_CP019401.1"/>
</dbReference>
<protein>
    <recommendedName>
        <fullName evidence="3 6">Alanine dehydrogenase</fullName>
        <ecNumber evidence="3 6">1.4.1.1</ecNumber>
    </recommendedName>
</protein>
<evidence type="ECO:0000256" key="4">
    <source>
        <dbReference type="ARBA" id="ARBA00023002"/>
    </source>
</evidence>
<comment type="pathway">
    <text evidence="1">Amino-acid degradation; L-alanine degradation via dehydrogenase pathway; NH(3) and pyruvate from L-alanine: step 1/1.</text>
</comment>
<accession>A0ABM6ISP1</accession>
<dbReference type="InterPro" id="IPR007698">
    <property type="entry name" value="AlaDH/PNT_NAD(H)-bd"/>
</dbReference>
<dbReference type="SMART" id="SM01002">
    <property type="entry name" value="AlaDh_PNT_C"/>
    <property type="match status" value="1"/>
</dbReference>
<dbReference type="PROSITE" id="PS00837">
    <property type="entry name" value="ALADH_PNT_2"/>
    <property type="match status" value="1"/>
</dbReference>
<dbReference type="PIRSF" id="PIRSF000183">
    <property type="entry name" value="Alanine_dh"/>
    <property type="match status" value="1"/>
</dbReference>
<comment type="catalytic activity">
    <reaction evidence="6">
        <text>L-alanine + NAD(+) + H2O = pyruvate + NH4(+) + NADH + H(+)</text>
        <dbReference type="Rhea" id="RHEA:18405"/>
        <dbReference type="ChEBI" id="CHEBI:15361"/>
        <dbReference type="ChEBI" id="CHEBI:15377"/>
        <dbReference type="ChEBI" id="CHEBI:15378"/>
        <dbReference type="ChEBI" id="CHEBI:28938"/>
        <dbReference type="ChEBI" id="CHEBI:57540"/>
        <dbReference type="ChEBI" id="CHEBI:57945"/>
        <dbReference type="ChEBI" id="CHEBI:57972"/>
        <dbReference type="EC" id="1.4.1.1"/>
    </reaction>
</comment>
<reference evidence="9 10" key="1">
    <citation type="submission" date="2017-01" db="EMBL/GenBank/DDBJ databases">
        <title>Planococcus faecalis genome complete sequence.</title>
        <authorList>
            <person name="Lee P.C."/>
        </authorList>
    </citation>
    <scope>NUCLEOTIDE SEQUENCE [LARGE SCALE GENOMIC DNA]</scope>
    <source>
        <strain evidence="9 10">AJ003</strain>
    </source>
</reference>
<evidence type="ECO:0000259" key="7">
    <source>
        <dbReference type="SMART" id="SM01002"/>
    </source>
</evidence>
<dbReference type="InterPro" id="IPR036291">
    <property type="entry name" value="NAD(P)-bd_dom_sf"/>
</dbReference>
<feature type="domain" description="Alanine dehydrogenase/pyridine nucleotide transhydrogenase N-terminal" evidence="8">
    <location>
        <begin position="4"/>
        <end position="135"/>
    </location>
</feature>
<dbReference type="Proteomes" id="UP000189661">
    <property type="component" value="Chromosome"/>
</dbReference>
<evidence type="ECO:0000256" key="1">
    <source>
        <dbReference type="ARBA" id="ARBA00005206"/>
    </source>
</evidence>
<dbReference type="Pfam" id="PF05222">
    <property type="entry name" value="AlaDh_PNT_N"/>
    <property type="match status" value="1"/>
</dbReference>
<dbReference type="InterPro" id="IPR007886">
    <property type="entry name" value="AlaDH/PNT_N"/>
</dbReference>